<dbReference type="OrthoDB" id="9798842at2"/>
<keyword evidence="3" id="KW-0963">Cytoplasm</keyword>
<name>A0A366WZH3_9RHOB</name>
<dbReference type="Proteomes" id="UP000252706">
    <property type="component" value="Unassembled WGS sequence"/>
</dbReference>
<evidence type="ECO:0000256" key="2">
    <source>
        <dbReference type="ARBA" id="ARBA00023186"/>
    </source>
</evidence>
<keyword evidence="2 3" id="KW-0143">Chaperone</keyword>
<reference evidence="4 5" key="1">
    <citation type="submission" date="2018-07" db="EMBL/GenBank/DDBJ databases">
        <title>Modular assembly of carbohydrate-degrading microbial communities in the ocean.</title>
        <authorList>
            <person name="Enke T.N."/>
            <person name="Datta M.S."/>
            <person name="Schwartzman J.A."/>
            <person name="Cermak N."/>
            <person name="Schmitz D.A."/>
            <person name="Barrere J."/>
            <person name="Cordero O.X."/>
        </authorList>
    </citation>
    <scope>NUCLEOTIDE SEQUENCE [LARGE SCALE GENOMIC DNA]</scope>
    <source>
        <strain evidence="4 5">C3M10</strain>
    </source>
</reference>
<gene>
    <name evidence="3" type="primary">ureD</name>
    <name evidence="4" type="ORF">DS909_14260</name>
</gene>
<dbReference type="Pfam" id="PF01774">
    <property type="entry name" value="UreD"/>
    <property type="match status" value="1"/>
</dbReference>
<keyword evidence="3" id="KW-0996">Nickel insertion</keyword>
<sequence>MHLGTKLSGKRTVVDRLYQAGSSKYLFPRSRSEGLEAVFLNTAGGVTGGDAFENSVQTKAGTTLTLTTQACERAYKAQPGQIGKVRNTVQVTSGARVNWLPQETILFNDSAMDRQLSVDLDERASFLMVEPLIFGRTAMGEVLTNIFFRDRIQIRKKGVPVYVDSMTLRGDVNAHLARRFIANGALAMASLVYIADDAQAYLSKVRELLPETGGASLLHDDTLVLRMLATDSFDLRQTLIPVISLLTGQDLPRCWMI</sequence>
<organism evidence="4 5">
    <name type="scientific">Phaeobacter gallaeciensis</name>
    <dbReference type="NCBI Taxonomy" id="60890"/>
    <lineage>
        <taxon>Bacteria</taxon>
        <taxon>Pseudomonadati</taxon>
        <taxon>Pseudomonadota</taxon>
        <taxon>Alphaproteobacteria</taxon>
        <taxon>Rhodobacterales</taxon>
        <taxon>Roseobacteraceae</taxon>
        <taxon>Phaeobacter</taxon>
    </lineage>
</organism>
<dbReference type="PANTHER" id="PTHR33643:SF1">
    <property type="entry name" value="UREASE ACCESSORY PROTEIN D"/>
    <property type="match status" value="1"/>
</dbReference>
<dbReference type="AlphaFoldDB" id="A0A366WZH3"/>
<proteinExistence type="inferred from homology"/>
<comment type="similarity">
    <text evidence="1 3">Belongs to the UreD family.</text>
</comment>
<dbReference type="GO" id="GO:0005737">
    <property type="term" value="C:cytoplasm"/>
    <property type="evidence" value="ECO:0007669"/>
    <property type="project" value="UniProtKB-SubCell"/>
</dbReference>
<accession>A0A366WZH3</accession>
<protein>
    <recommendedName>
        <fullName evidence="3">Urease accessory protein UreD</fullName>
    </recommendedName>
</protein>
<comment type="caution">
    <text evidence="4">The sequence shown here is derived from an EMBL/GenBank/DDBJ whole genome shotgun (WGS) entry which is preliminary data.</text>
</comment>
<dbReference type="GO" id="GO:0016151">
    <property type="term" value="F:nickel cation binding"/>
    <property type="evidence" value="ECO:0007669"/>
    <property type="project" value="UniProtKB-UniRule"/>
</dbReference>
<evidence type="ECO:0000256" key="3">
    <source>
        <dbReference type="HAMAP-Rule" id="MF_01384"/>
    </source>
</evidence>
<comment type="subcellular location">
    <subcellularLocation>
        <location evidence="3">Cytoplasm</location>
    </subcellularLocation>
</comment>
<evidence type="ECO:0000313" key="5">
    <source>
        <dbReference type="Proteomes" id="UP000252706"/>
    </source>
</evidence>
<evidence type="ECO:0000313" key="4">
    <source>
        <dbReference type="EMBL" id="RBW53572.1"/>
    </source>
</evidence>
<dbReference type="InterPro" id="IPR002669">
    <property type="entry name" value="UreD"/>
</dbReference>
<comment type="subunit">
    <text evidence="3">UreD, UreF and UreG form a complex that acts as a GTP-hydrolysis-dependent molecular chaperone, activating the urease apoprotein by helping to assemble the nickel containing metallocenter of UreC. The UreE protein probably delivers the nickel.</text>
</comment>
<dbReference type="EMBL" id="QOCE01000035">
    <property type="protein sequence ID" value="RBW53572.1"/>
    <property type="molecule type" value="Genomic_DNA"/>
</dbReference>
<evidence type="ECO:0000256" key="1">
    <source>
        <dbReference type="ARBA" id="ARBA00007177"/>
    </source>
</evidence>
<dbReference type="HAMAP" id="MF_01384">
    <property type="entry name" value="UreD"/>
    <property type="match status" value="1"/>
</dbReference>
<dbReference type="PANTHER" id="PTHR33643">
    <property type="entry name" value="UREASE ACCESSORY PROTEIN D"/>
    <property type="match status" value="1"/>
</dbReference>
<comment type="function">
    <text evidence="3">Required for maturation of urease via the functional incorporation of the urease nickel metallocenter.</text>
</comment>